<dbReference type="PANTHER" id="PTHR47908">
    <property type="match status" value="1"/>
</dbReference>
<dbReference type="Gene3D" id="1.25.40.10">
    <property type="entry name" value="Tetratricopeptide repeat domain"/>
    <property type="match status" value="1"/>
</dbReference>
<dbReference type="SUPFAM" id="SSF48452">
    <property type="entry name" value="TPR-like"/>
    <property type="match status" value="1"/>
</dbReference>
<feature type="signal peptide" evidence="1">
    <location>
        <begin position="1"/>
        <end position="16"/>
    </location>
</feature>
<accession>A0A7S4B1G0</accession>
<dbReference type="GO" id="GO:0009507">
    <property type="term" value="C:chloroplast"/>
    <property type="evidence" value="ECO:0007669"/>
    <property type="project" value="TreeGrafter"/>
</dbReference>
<evidence type="ECO:0000256" key="1">
    <source>
        <dbReference type="SAM" id="SignalP"/>
    </source>
</evidence>
<dbReference type="InterPro" id="IPR011990">
    <property type="entry name" value="TPR-like_helical_dom_sf"/>
</dbReference>
<name>A0A7S4B1G0_CHRCT</name>
<evidence type="ECO:0000313" key="2">
    <source>
        <dbReference type="EMBL" id="CAE0750749.1"/>
    </source>
</evidence>
<dbReference type="EMBL" id="HBIZ01005825">
    <property type="protein sequence ID" value="CAE0750749.1"/>
    <property type="molecule type" value="Transcribed_RNA"/>
</dbReference>
<reference evidence="2" key="1">
    <citation type="submission" date="2021-01" db="EMBL/GenBank/DDBJ databases">
        <authorList>
            <person name="Corre E."/>
            <person name="Pelletier E."/>
            <person name="Niang G."/>
            <person name="Scheremetjew M."/>
            <person name="Finn R."/>
            <person name="Kale V."/>
            <person name="Holt S."/>
            <person name="Cochrane G."/>
            <person name="Meng A."/>
            <person name="Brown T."/>
            <person name="Cohen L."/>
        </authorList>
    </citation>
    <scope>NUCLEOTIDE SEQUENCE</scope>
    <source>
        <strain evidence="2">CCMP645</strain>
    </source>
</reference>
<dbReference type="PANTHER" id="PTHR47908:SF2">
    <property type="entry name" value="TETRATRICOPEPTIDE REPEAT (TPR)-LIKE SUPERFAMILY PROTEIN"/>
    <property type="match status" value="1"/>
</dbReference>
<dbReference type="AlphaFoldDB" id="A0A7S4B1G0"/>
<gene>
    <name evidence="2" type="ORF">PCAR00345_LOCUS3334</name>
</gene>
<evidence type="ECO:0008006" key="3">
    <source>
        <dbReference type="Google" id="ProtNLM"/>
    </source>
</evidence>
<proteinExistence type="predicted"/>
<organism evidence="2">
    <name type="scientific">Chrysotila carterae</name>
    <name type="common">Marine alga</name>
    <name type="synonym">Syracosphaera carterae</name>
    <dbReference type="NCBI Taxonomy" id="13221"/>
    <lineage>
        <taxon>Eukaryota</taxon>
        <taxon>Haptista</taxon>
        <taxon>Haptophyta</taxon>
        <taxon>Prymnesiophyceae</taxon>
        <taxon>Isochrysidales</taxon>
        <taxon>Isochrysidaceae</taxon>
        <taxon>Chrysotila</taxon>
    </lineage>
</organism>
<protein>
    <recommendedName>
        <fullName evidence="3">Tetratricopeptide repeat protein</fullName>
    </recommendedName>
</protein>
<sequence>MAAIMTIAASVMAAACTRCPGSAGMVRGVSSVQSRLSLTMSMHTQFTAATLRAQHAEHAQTQWPDLSTCTPQARGASHRPIWSHRRRALVLAAPLLAALRPSACSASLVRDGMNEFAANRVEEAVRIYDRIIEQQPSTKPYLWQRGLALFYADRFLEGAEQFAADVAVNPNDTEESIWHLLCLARVKGSLEAARPFMLKVGVDRRPVMRAAQSLFAGEADVSALTPFAKGSPADAFYANLYLSLYKEASGDPGAQADMQRALNGAYARAGVADPMVDLARVHMRRRGWN</sequence>
<feature type="chain" id="PRO_5031326293" description="Tetratricopeptide repeat protein" evidence="1">
    <location>
        <begin position="17"/>
        <end position="289"/>
    </location>
</feature>
<keyword evidence="1" id="KW-0732">Signal</keyword>